<sequence>MSKGLKILQIGLDNWSHQYEIPENMDWYFVCPRSPKALRKMIEIDTISRFQAVLIEDGNSLTDVLEFTNFFEPHGLFYNQDFRTTDPLLLDILKKQCAQPVDFSDPQALLQDLSTSLFSGGYGDKLFPSTIQIHSSFEGSISYQGLEHVMIEGDFGTNFHQLACWSHNFMVYKNLPIELWLEYEKQGNCEFRFIVRKIIEGNIDHFFEEEVYTEADLEKAIVIDSIDTNFLLFLSVEARGHGTIKLGNLHQRWSRKQFGKFVLGGNILHDSKRDEINYFFHPGDFKPPLAVYFSGYRPAEGFEGYFMMKTLGCPFILFSDPRLEGGAFYLGTDELEGKVKETIAHYLDYLGFDRKDLILSGLSMGTFPALYYGASFEPHAIIVGKPLANLGTIASRGRLDAPGVSNLAFDCLIHHTGGTSSQDMMELDQRFWKIFKQANFSKTTFGLSYMKDEEMDPQAYEKLVTYLCNTGAKILSKGTAGRHNDDTDTNIAWFLHFYRMVLASDFGREKE</sequence>
<protein>
    <submittedName>
        <fullName evidence="1">Accessory Sec system protein Asp2</fullName>
    </submittedName>
</protein>
<dbReference type="InterPro" id="IPR022267">
    <property type="entry name" value="Asp2"/>
</dbReference>
<proteinExistence type="predicted"/>
<dbReference type="RefSeq" id="WP_045604828.1">
    <property type="nucleotide sequence ID" value="NZ_JYGS01000001.1"/>
</dbReference>
<dbReference type="Pfam" id="PF16929">
    <property type="entry name" value="Asp2"/>
    <property type="match status" value="1"/>
</dbReference>
<dbReference type="SUPFAM" id="SSF53474">
    <property type="entry name" value="alpha/beta-Hydrolases"/>
    <property type="match status" value="1"/>
</dbReference>
<comment type="caution">
    <text evidence="1">The sequence shown here is derived from an EMBL/GenBank/DDBJ whole genome shotgun (WGS) entry which is preliminary data.</text>
</comment>
<dbReference type="ESTHER" id="strmt-a0a0f2e1f7">
    <property type="family name" value="Asp2"/>
</dbReference>
<name>A0A0F2E1F7_STRMT</name>
<evidence type="ECO:0000313" key="2">
    <source>
        <dbReference type="Proteomes" id="UP000033590"/>
    </source>
</evidence>
<dbReference type="Proteomes" id="UP000033590">
    <property type="component" value="Unassembled WGS sequence"/>
</dbReference>
<accession>A0A0F2E1F7</accession>
<dbReference type="InterPro" id="IPR029058">
    <property type="entry name" value="AB_hydrolase_fold"/>
</dbReference>
<organism evidence="1 2">
    <name type="scientific">Streptococcus mitis</name>
    <dbReference type="NCBI Taxonomy" id="28037"/>
    <lineage>
        <taxon>Bacteria</taxon>
        <taxon>Bacillati</taxon>
        <taxon>Bacillota</taxon>
        <taxon>Bacilli</taxon>
        <taxon>Lactobacillales</taxon>
        <taxon>Streptococcaceae</taxon>
        <taxon>Streptococcus</taxon>
        <taxon>Streptococcus mitis group</taxon>
    </lineage>
</organism>
<gene>
    <name evidence="1" type="primary">asp2</name>
    <name evidence="1" type="ORF">TZ93_00109</name>
</gene>
<dbReference type="EMBL" id="JYGS01000001">
    <property type="protein sequence ID" value="KJQ75641.1"/>
    <property type="molecule type" value="Genomic_DNA"/>
</dbReference>
<dbReference type="GO" id="GO:0015031">
    <property type="term" value="P:protein transport"/>
    <property type="evidence" value="ECO:0007669"/>
    <property type="project" value="InterPro"/>
</dbReference>
<dbReference type="NCBIfam" id="TIGR03712">
    <property type="entry name" value="acc_sec_asp2"/>
    <property type="match status" value="1"/>
</dbReference>
<reference evidence="1 2" key="1">
    <citation type="submission" date="2015-02" db="EMBL/GenBank/DDBJ databases">
        <title>Evolution of amylase-binding proteins of oral streptococcal species.</title>
        <authorList>
            <person name="Haase E.M."/>
        </authorList>
    </citation>
    <scope>NUCLEOTIDE SEQUENCE [LARGE SCALE GENOMIC DNA]</scope>
    <source>
        <strain evidence="1 2">SK145</strain>
    </source>
</reference>
<dbReference type="PATRIC" id="fig|28037.215.peg.113"/>
<dbReference type="AlphaFoldDB" id="A0A0F2E1F7"/>
<evidence type="ECO:0000313" key="1">
    <source>
        <dbReference type="EMBL" id="KJQ75641.1"/>
    </source>
</evidence>